<feature type="transmembrane region" description="Helical" evidence="1">
    <location>
        <begin position="122"/>
        <end position="144"/>
    </location>
</feature>
<evidence type="ECO:0000313" key="2">
    <source>
        <dbReference type="EMBL" id="MBU9735254.1"/>
    </source>
</evidence>
<keyword evidence="3" id="KW-1185">Reference proteome</keyword>
<sequence length="184" mass="19771">MKTSYFSTKNLVFAGVFIALGIVLPFFTGQIPQIGSMLLPMHIPVLLCGFVCGWPLGLIVGFITPLLRSALFGMPPLFPTALAMAFELAAYGTLSGLCYKILRKKVSTVYLSLILSMIGGRIVWGVVSLILSTIAGTLFTWQIFAGGAVLNAVPGIILQLVVIPPIVLALKRARFVPGDVKEEF</sequence>
<feature type="transmembrane region" description="Helical" evidence="1">
    <location>
        <begin position="83"/>
        <end position="102"/>
    </location>
</feature>
<name>A0A949JV74_9FIRM</name>
<accession>A0A949JV74</accession>
<protein>
    <submittedName>
        <fullName evidence="2">ECF transporter S component</fullName>
    </submittedName>
</protein>
<organism evidence="2 3">
    <name type="scientific">Diplocloster agilis</name>
    <dbReference type="NCBI Taxonomy" id="2850323"/>
    <lineage>
        <taxon>Bacteria</taxon>
        <taxon>Bacillati</taxon>
        <taxon>Bacillota</taxon>
        <taxon>Clostridia</taxon>
        <taxon>Lachnospirales</taxon>
        <taxon>Lachnospiraceae</taxon>
        <taxon>Diplocloster</taxon>
    </lineage>
</organism>
<dbReference type="InterPro" id="IPR024529">
    <property type="entry name" value="ECF_trnsprt_substrate-spec"/>
</dbReference>
<dbReference type="Pfam" id="PF12822">
    <property type="entry name" value="ECF_trnsprt"/>
    <property type="match status" value="1"/>
</dbReference>
<feature type="transmembrane region" description="Helical" evidence="1">
    <location>
        <begin position="43"/>
        <end position="63"/>
    </location>
</feature>
<reference evidence="2" key="1">
    <citation type="submission" date="2021-06" db="EMBL/GenBank/DDBJ databases">
        <title>Description of novel taxa of the family Lachnospiraceae.</title>
        <authorList>
            <person name="Chaplin A.V."/>
            <person name="Sokolova S.R."/>
            <person name="Pikina A.P."/>
            <person name="Korzhanova M."/>
            <person name="Belova V."/>
            <person name="Korostin D."/>
            <person name="Efimov B.A."/>
        </authorList>
    </citation>
    <scope>NUCLEOTIDE SEQUENCE</scope>
    <source>
        <strain evidence="2">ASD5720</strain>
    </source>
</reference>
<dbReference type="EMBL" id="JAHQCW010000002">
    <property type="protein sequence ID" value="MBU9735254.1"/>
    <property type="molecule type" value="Genomic_DNA"/>
</dbReference>
<dbReference type="Proteomes" id="UP000712157">
    <property type="component" value="Unassembled WGS sequence"/>
</dbReference>
<dbReference type="RefSeq" id="WP_238720410.1">
    <property type="nucleotide sequence ID" value="NZ_JAHQCW010000002.1"/>
</dbReference>
<proteinExistence type="predicted"/>
<feature type="transmembrane region" description="Helical" evidence="1">
    <location>
        <begin position="12"/>
        <end position="31"/>
    </location>
</feature>
<feature type="transmembrane region" description="Helical" evidence="1">
    <location>
        <begin position="150"/>
        <end position="170"/>
    </location>
</feature>
<dbReference type="Gene3D" id="1.10.1760.20">
    <property type="match status" value="1"/>
</dbReference>
<dbReference type="GO" id="GO:0022857">
    <property type="term" value="F:transmembrane transporter activity"/>
    <property type="evidence" value="ECO:0007669"/>
    <property type="project" value="InterPro"/>
</dbReference>
<dbReference type="AlphaFoldDB" id="A0A949JV74"/>
<keyword evidence="1" id="KW-0812">Transmembrane</keyword>
<comment type="caution">
    <text evidence="2">The sequence shown here is derived from an EMBL/GenBank/DDBJ whole genome shotgun (WGS) entry which is preliminary data.</text>
</comment>
<keyword evidence="1" id="KW-1133">Transmembrane helix</keyword>
<evidence type="ECO:0000313" key="3">
    <source>
        <dbReference type="Proteomes" id="UP000712157"/>
    </source>
</evidence>
<gene>
    <name evidence="2" type="ORF">KTH89_01825</name>
</gene>
<evidence type="ECO:0000256" key="1">
    <source>
        <dbReference type="SAM" id="Phobius"/>
    </source>
</evidence>
<keyword evidence="1" id="KW-0472">Membrane</keyword>